<evidence type="ECO:0000313" key="3">
    <source>
        <dbReference type="Proteomes" id="UP000244722"/>
    </source>
</evidence>
<keyword evidence="3" id="KW-1185">Reference proteome</keyword>
<reference evidence="2 3" key="1">
    <citation type="submission" date="2017-04" db="EMBL/GenBank/DDBJ databases">
        <title>Draft genome sequence of Tuber borchii Vittad., a whitish edible truffle.</title>
        <authorList>
            <consortium name="DOE Joint Genome Institute"/>
            <person name="Murat C."/>
            <person name="Kuo A."/>
            <person name="Barry K.W."/>
            <person name="Clum A."/>
            <person name="Dockter R.B."/>
            <person name="Fauchery L."/>
            <person name="Iotti M."/>
            <person name="Kohler A."/>
            <person name="Labutti K."/>
            <person name="Lindquist E.A."/>
            <person name="Lipzen A."/>
            <person name="Ohm R.A."/>
            <person name="Wang M."/>
            <person name="Grigoriev I.V."/>
            <person name="Zambonelli A."/>
            <person name="Martin F.M."/>
        </authorList>
    </citation>
    <scope>NUCLEOTIDE SEQUENCE [LARGE SCALE GENOMIC DNA]</scope>
    <source>
        <strain evidence="2 3">Tbo3840</strain>
    </source>
</reference>
<evidence type="ECO:0000313" key="2">
    <source>
        <dbReference type="EMBL" id="PUU80279.1"/>
    </source>
</evidence>
<protein>
    <submittedName>
        <fullName evidence="2">Uncharacterized protein</fullName>
    </submittedName>
</protein>
<accession>A0A2T6ZXQ8</accession>
<gene>
    <name evidence="2" type="ORF">B9Z19DRAFT_1123770</name>
</gene>
<sequence>MPIGRLTVATLIVSVVALLQTHRQEAEATRLARSDFDWCMRAPPAADIRDCHERELAELQALRAASKAPCKKRRGWYLRRRKGEERRGEEK</sequence>
<comment type="caution">
    <text evidence="2">The sequence shown here is derived from an EMBL/GenBank/DDBJ whole genome shotgun (WGS) entry which is preliminary data.</text>
</comment>
<organism evidence="2 3">
    <name type="scientific">Tuber borchii</name>
    <name type="common">White truffle</name>
    <dbReference type="NCBI Taxonomy" id="42251"/>
    <lineage>
        <taxon>Eukaryota</taxon>
        <taxon>Fungi</taxon>
        <taxon>Dikarya</taxon>
        <taxon>Ascomycota</taxon>
        <taxon>Pezizomycotina</taxon>
        <taxon>Pezizomycetes</taxon>
        <taxon>Pezizales</taxon>
        <taxon>Tuberaceae</taxon>
        <taxon>Tuber</taxon>
    </lineage>
</organism>
<feature type="signal peptide" evidence="1">
    <location>
        <begin position="1"/>
        <end position="28"/>
    </location>
</feature>
<proteinExistence type="predicted"/>
<dbReference type="AlphaFoldDB" id="A0A2T6ZXQ8"/>
<dbReference type="EMBL" id="NESQ01000068">
    <property type="protein sequence ID" value="PUU80279.1"/>
    <property type="molecule type" value="Genomic_DNA"/>
</dbReference>
<evidence type="ECO:0000256" key="1">
    <source>
        <dbReference type="SAM" id="SignalP"/>
    </source>
</evidence>
<dbReference type="Proteomes" id="UP000244722">
    <property type="component" value="Unassembled WGS sequence"/>
</dbReference>
<name>A0A2T6ZXQ8_TUBBO</name>
<keyword evidence="1" id="KW-0732">Signal</keyword>
<feature type="chain" id="PRO_5015518665" evidence="1">
    <location>
        <begin position="29"/>
        <end position="91"/>
    </location>
</feature>